<evidence type="ECO:0000313" key="2">
    <source>
        <dbReference type="EMBL" id="QXQ14492.1"/>
    </source>
</evidence>
<evidence type="ECO:0000313" key="3">
    <source>
        <dbReference type="Proteomes" id="UP000887023"/>
    </source>
</evidence>
<dbReference type="Gene3D" id="1.10.12.10">
    <property type="entry name" value="Lyase 2-enoyl-coa Hydratase, Chain A, domain 2"/>
    <property type="match status" value="1"/>
</dbReference>
<dbReference type="NCBIfam" id="NF005879">
    <property type="entry name" value="PRK07827.1"/>
    <property type="match status" value="1"/>
</dbReference>
<sequence length="260" mass="27250">MAEQLVRYATDAGFATVTLDSPKNRNAISLQLLAELRAALAAAAADPDVRAVVLTHTGTTFSAGADLSEAGRTGTDPAELLARSARDMAALLREIVAHPKPIVAEVNGNVRAGGMGIVAACDIAVAGPTSTFGLTEARLGVAIAIISLTVLHRMDARAAGRYVLTSEIFGPAEAQATGLITMVAEHPESAVRALLAELGKQSPQGLAESKRVLARDLLDAFDRHADELCDTSARLFATDEAREGITAMFQRRPARWVLSG</sequence>
<dbReference type="InterPro" id="IPR029045">
    <property type="entry name" value="ClpP/crotonase-like_dom_sf"/>
</dbReference>
<dbReference type="InterPro" id="IPR014748">
    <property type="entry name" value="Enoyl-CoA_hydra_C"/>
</dbReference>
<dbReference type="InterPro" id="IPR001753">
    <property type="entry name" value="Enoyl-CoA_hydra/iso"/>
</dbReference>
<dbReference type="EMBL" id="CP079105">
    <property type="protein sequence ID" value="QXQ14492.1"/>
    <property type="molecule type" value="Genomic_DNA"/>
</dbReference>
<dbReference type="Proteomes" id="UP000887023">
    <property type="component" value="Chromosome"/>
</dbReference>
<comment type="similarity">
    <text evidence="1">Belongs to the enoyl-CoA hydratase/isomerase family.</text>
</comment>
<reference evidence="2" key="1">
    <citation type="submission" date="2021-07" db="EMBL/GenBank/DDBJ databases">
        <title>Candidatus Kaistella beijingensis sp. nov. isolated from a municipal wastewater treatment plant is involved in sludge foaming.</title>
        <authorList>
            <person name="Song Y."/>
            <person name="Liu S.-J."/>
        </authorList>
    </citation>
    <scope>NUCLEOTIDE SEQUENCE</scope>
    <source>
        <strain evidence="2">DSM 43998</strain>
    </source>
</reference>
<dbReference type="Pfam" id="PF00378">
    <property type="entry name" value="ECH_1"/>
    <property type="match status" value="1"/>
</dbReference>
<dbReference type="PANTHER" id="PTHR42964">
    <property type="entry name" value="ENOYL-COA HYDRATASE"/>
    <property type="match status" value="1"/>
</dbReference>
<name>A0ABX8SBZ6_9ACTN</name>
<evidence type="ECO:0000256" key="1">
    <source>
        <dbReference type="ARBA" id="ARBA00005254"/>
    </source>
</evidence>
<dbReference type="SUPFAM" id="SSF52096">
    <property type="entry name" value="ClpP/crotonase"/>
    <property type="match status" value="1"/>
</dbReference>
<dbReference type="RefSeq" id="WP_066466679.1">
    <property type="nucleotide sequence ID" value="NZ_CBCRUZ010000003.1"/>
</dbReference>
<gene>
    <name evidence="2" type="ORF">KV203_03535</name>
</gene>
<keyword evidence="3" id="KW-1185">Reference proteome</keyword>
<dbReference type="PANTHER" id="PTHR42964:SF1">
    <property type="entry name" value="POLYKETIDE BIOSYNTHESIS ENOYL-COA HYDRATASE PKSH-RELATED"/>
    <property type="match status" value="1"/>
</dbReference>
<proteinExistence type="inferred from homology"/>
<accession>A0ABX8SBZ6</accession>
<dbReference type="Gene3D" id="3.90.226.10">
    <property type="entry name" value="2-enoyl-CoA Hydratase, Chain A, domain 1"/>
    <property type="match status" value="1"/>
</dbReference>
<protein>
    <submittedName>
        <fullName evidence="2">Enoyl-CoA hydratase family protein</fullName>
    </submittedName>
</protein>
<dbReference type="CDD" id="cd06558">
    <property type="entry name" value="crotonase-like"/>
    <property type="match status" value="1"/>
</dbReference>
<organism evidence="2 3">
    <name type="scientific">Skermania pinensis</name>
    <dbReference type="NCBI Taxonomy" id="39122"/>
    <lineage>
        <taxon>Bacteria</taxon>
        <taxon>Bacillati</taxon>
        <taxon>Actinomycetota</taxon>
        <taxon>Actinomycetes</taxon>
        <taxon>Mycobacteriales</taxon>
        <taxon>Gordoniaceae</taxon>
        <taxon>Skermania</taxon>
    </lineage>
</organism>
<dbReference type="InterPro" id="IPR051683">
    <property type="entry name" value="Enoyl-CoA_Hydratase/Isomerase"/>
</dbReference>